<dbReference type="InterPro" id="IPR023574">
    <property type="entry name" value="Ribosomal_uL4_dom_sf"/>
</dbReference>
<name>A0A0F9RRM9_9ZZZZ</name>
<dbReference type="GO" id="GO:0006412">
    <property type="term" value="P:translation"/>
    <property type="evidence" value="ECO:0007669"/>
    <property type="project" value="InterPro"/>
</dbReference>
<feature type="region of interest" description="Disordered" evidence="4">
    <location>
        <begin position="63"/>
        <end position="97"/>
    </location>
</feature>
<dbReference type="InterPro" id="IPR002136">
    <property type="entry name" value="Ribosomal_uL4"/>
</dbReference>
<keyword evidence="2" id="KW-0689">Ribosomal protein</keyword>
<dbReference type="GO" id="GO:0003735">
    <property type="term" value="F:structural constituent of ribosome"/>
    <property type="evidence" value="ECO:0007669"/>
    <property type="project" value="InterPro"/>
</dbReference>
<dbReference type="SUPFAM" id="SSF52166">
    <property type="entry name" value="Ribosomal protein L4"/>
    <property type="match status" value="1"/>
</dbReference>
<keyword evidence="3" id="KW-0687">Ribonucleoprotein</keyword>
<accession>A0A0F9RRM9</accession>
<evidence type="ECO:0008006" key="6">
    <source>
        <dbReference type="Google" id="ProtNLM"/>
    </source>
</evidence>
<sequence>MKKINVYDLEGNKKGLIDKPGLFNVKPRKDLIQMVNSASQSNNKSIQGRDPSAGLKNISEGWGTGFGMSRAPRRKGSGFPTSRHVGRVPFATGGRRTHPLKATKVPFKKVNKRIKRLSVISTISASGNDVWVKNRGNEIKEIPEVPLVVDDKIQTIKKTAKIHSILCNLGFKDELTKLKKGRRIRSGKGKVRGRKYKSKRGMLVIIKEDFGIVKALRNIPGIDIIKFENMSIKSLAPGGVSGRLILWTQSAFNELNNFEV</sequence>
<evidence type="ECO:0000256" key="2">
    <source>
        <dbReference type="ARBA" id="ARBA00022980"/>
    </source>
</evidence>
<dbReference type="GO" id="GO:0005840">
    <property type="term" value="C:ribosome"/>
    <property type="evidence" value="ECO:0007669"/>
    <property type="project" value="UniProtKB-KW"/>
</dbReference>
<dbReference type="AlphaFoldDB" id="A0A0F9RRM9"/>
<evidence type="ECO:0000256" key="4">
    <source>
        <dbReference type="SAM" id="MobiDB-lite"/>
    </source>
</evidence>
<evidence type="ECO:0000256" key="1">
    <source>
        <dbReference type="ARBA" id="ARBA00010528"/>
    </source>
</evidence>
<comment type="similarity">
    <text evidence="1">Belongs to the universal ribosomal protein uL4 family.</text>
</comment>
<dbReference type="PANTHER" id="PTHR19431">
    <property type="entry name" value="60S RIBOSOMAL PROTEIN L4"/>
    <property type="match status" value="1"/>
</dbReference>
<evidence type="ECO:0000256" key="3">
    <source>
        <dbReference type="ARBA" id="ARBA00023274"/>
    </source>
</evidence>
<dbReference type="Gene3D" id="3.40.1370.10">
    <property type="match status" value="1"/>
</dbReference>
<dbReference type="Pfam" id="PF00573">
    <property type="entry name" value="Ribosomal_L4"/>
    <property type="match status" value="1"/>
</dbReference>
<gene>
    <name evidence="5" type="ORF">LCGC14_0563520</name>
</gene>
<dbReference type="GO" id="GO:1990904">
    <property type="term" value="C:ribonucleoprotein complex"/>
    <property type="evidence" value="ECO:0007669"/>
    <property type="project" value="UniProtKB-KW"/>
</dbReference>
<protein>
    <recommendedName>
        <fullName evidence="6">50S ribosomal protein L4</fullName>
    </recommendedName>
</protein>
<reference evidence="5" key="1">
    <citation type="journal article" date="2015" name="Nature">
        <title>Complex archaea that bridge the gap between prokaryotes and eukaryotes.</title>
        <authorList>
            <person name="Spang A."/>
            <person name="Saw J.H."/>
            <person name="Jorgensen S.L."/>
            <person name="Zaremba-Niedzwiedzka K."/>
            <person name="Martijn J."/>
            <person name="Lind A.E."/>
            <person name="van Eijk R."/>
            <person name="Schleper C."/>
            <person name="Guy L."/>
            <person name="Ettema T.J."/>
        </authorList>
    </citation>
    <scope>NUCLEOTIDE SEQUENCE</scope>
</reference>
<comment type="caution">
    <text evidence="5">The sequence shown here is derived from an EMBL/GenBank/DDBJ whole genome shotgun (WGS) entry which is preliminary data.</text>
</comment>
<dbReference type="InterPro" id="IPR045240">
    <property type="entry name" value="Ribosomal_uL4_euk/arch"/>
</dbReference>
<proteinExistence type="inferred from homology"/>
<evidence type="ECO:0000313" key="5">
    <source>
        <dbReference type="EMBL" id="KKN57324.1"/>
    </source>
</evidence>
<dbReference type="EMBL" id="LAZR01000809">
    <property type="protein sequence ID" value="KKN57324.1"/>
    <property type="molecule type" value="Genomic_DNA"/>
</dbReference>
<organism evidence="5">
    <name type="scientific">marine sediment metagenome</name>
    <dbReference type="NCBI Taxonomy" id="412755"/>
    <lineage>
        <taxon>unclassified sequences</taxon>
        <taxon>metagenomes</taxon>
        <taxon>ecological metagenomes</taxon>
    </lineage>
</organism>